<feature type="coiled-coil region" evidence="1">
    <location>
        <begin position="185"/>
        <end position="219"/>
    </location>
</feature>
<accession>Q2R2Y4</accession>
<reference evidence="2" key="2">
    <citation type="submission" date="2005-04" db="EMBL/GenBank/DDBJ databases">
        <authorList>
            <person name="Buell C.R."/>
            <person name="Wing R.A."/>
            <person name="McCombie W.A."/>
            <person name="Ouyang S."/>
        </authorList>
    </citation>
    <scope>NUCLEOTIDE SEQUENCE</scope>
</reference>
<name>Q2R2Y4_ORYSJ</name>
<dbReference type="AlphaFoldDB" id="Q2R2Y4"/>
<evidence type="ECO:0000256" key="1">
    <source>
        <dbReference type="SAM" id="Coils"/>
    </source>
</evidence>
<keyword evidence="1" id="KW-0175">Coiled coil</keyword>
<gene>
    <name evidence="2" type="ordered locus">LOC_Os11g34250</name>
</gene>
<organism evidence="2">
    <name type="scientific">Oryza sativa subsp. japonica</name>
    <name type="common">Rice</name>
    <dbReference type="NCBI Taxonomy" id="39947"/>
    <lineage>
        <taxon>Eukaryota</taxon>
        <taxon>Viridiplantae</taxon>
        <taxon>Streptophyta</taxon>
        <taxon>Embryophyta</taxon>
        <taxon>Tracheophyta</taxon>
        <taxon>Spermatophyta</taxon>
        <taxon>Magnoliopsida</taxon>
        <taxon>Liliopsida</taxon>
        <taxon>Poales</taxon>
        <taxon>Poaceae</taxon>
        <taxon>BOP clade</taxon>
        <taxon>Oryzoideae</taxon>
        <taxon>Oryzeae</taxon>
        <taxon>Oryzinae</taxon>
        <taxon>Oryza</taxon>
        <taxon>Oryza sativa</taxon>
    </lineage>
</organism>
<reference evidence="2" key="1">
    <citation type="journal article" date="2005" name="BMC Biol.">
        <title>The sequence of rice chromosomes 11 and 12, rich in disease resistance genes and recent gene duplications.</title>
        <authorList>
            <consortium name="The rice chromosomes 11 and 12 sequencing consortia"/>
        </authorList>
    </citation>
    <scope>NUCLEOTIDE SEQUENCE [LARGE SCALE GENOMIC DNA]</scope>
</reference>
<reference evidence="2" key="3">
    <citation type="submission" date="2006-01" db="EMBL/GenBank/DDBJ databases">
        <authorList>
            <person name="Buell R."/>
        </authorList>
    </citation>
    <scope>NUCLEOTIDE SEQUENCE</scope>
</reference>
<proteinExistence type="predicted"/>
<feature type="coiled-coil region" evidence="1">
    <location>
        <begin position="16"/>
        <end position="43"/>
    </location>
</feature>
<protein>
    <submittedName>
        <fullName evidence="2">Retrotransposon protein, putative, unclassified</fullName>
    </submittedName>
</protein>
<evidence type="ECO:0000313" key="2">
    <source>
        <dbReference type="EMBL" id="ABA94208.1"/>
    </source>
</evidence>
<sequence>MEPLLQVLAAADSTIREGLNAQVQSLADERAALEAECAQLVTDRARVDKGRRAVDDMLEVGRKMRQAELAEIQAREETLDSVMRETEEERQAALIVSSALDEALGDIRLQYETYGEDLARRVEDTRGVLDAAAAQERRASMVDASLRARAVALEAERKALDERTRSAQEFEATIRRQIEVLDRNQRKQEGRSREHAQRAQELEERARALEERARVLDQRETTLAAHEAMAAKAESSLRLREEATAERNWTTLAAEALVARRVEELRLREEAWRERDATLAEREAEVNRREVAARQLGEQLTKREEAVAGREAIHLESNCAEHAAMAARASELEAWEKELASHGQPGDAELVSQLTAAQGTLADLGRPVQDQAGEIAAPLLTNDIGPGQLSDAIERLECVGRRVGISVRRDKKLPPTQPALALVGSRCRLEGGE</sequence>
<dbReference type="EMBL" id="DP000010">
    <property type="protein sequence ID" value="ABA94208.1"/>
    <property type="molecule type" value="Genomic_DNA"/>
</dbReference>